<keyword evidence="1" id="KW-1133">Transmembrane helix</keyword>
<proteinExistence type="predicted"/>
<name>A0A2H3KN60_9CHLR</name>
<dbReference type="OrthoDB" id="9841959at2"/>
<keyword evidence="3" id="KW-1185">Reference proteome</keyword>
<reference evidence="2 3" key="1">
    <citation type="submission" date="2016-05" db="EMBL/GenBank/DDBJ databases">
        <authorList>
            <person name="Lavstsen T."/>
            <person name="Jespersen J.S."/>
        </authorList>
    </citation>
    <scope>NUCLEOTIDE SEQUENCE [LARGE SCALE GENOMIC DNA]</scope>
    <source>
        <strain evidence="2 3">B7-9</strain>
    </source>
</reference>
<accession>A0A2H3KN60</accession>
<keyword evidence="1" id="KW-0812">Transmembrane</keyword>
<evidence type="ECO:0000256" key="1">
    <source>
        <dbReference type="SAM" id="Phobius"/>
    </source>
</evidence>
<organism evidence="2 3">
    <name type="scientific">Candidatus Chloroploca asiatica</name>
    <dbReference type="NCBI Taxonomy" id="1506545"/>
    <lineage>
        <taxon>Bacteria</taxon>
        <taxon>Bacillati</taxon>
        <taxon>Chloroflexota</taxon>
        <taxon>Chloroflexia</taxon>
        <taxon>Chloroflexales</taxon>
        <taxon>Chloroflexineae</taxon>
        <taxon>Oscillochloridaceae</taxon>
        <taxon>Candidatus Chloroploca</taxon>
    </lineage>
</organism>
<gene>
    <name evidence="2" type="ORF">A9Q02_11685</name>
</gene>
<comment type="caution">
    <text evidence="2">The sequence shown here is derived from an EMBL/GenBank/DDBJ whole genome shotgun (WGS) entry which is preliminary data.</text>
</comment>
<dbReference type="AlphaFoldDB" id="A0A2H3KN60"/>
<evidence type="ECO:0000313" key="3">
    <source>
        <dbReference type="Proteomes" id="UP000220922"/>
    </source>
</evidence>
<evidence type="ECO:0000313" key="2">
    <source>
        <dbReference type="EMBL" id="PDV99601.1"/>
    </source>
</evidence>
<feature type="transmembrane region" description="Helical" evidence="1">
    <location>
        <begin position="58"/>
        <end position="79"/>
    </location>
</feature>
<dbReference type="RefSeq" id="WP_097651766.1">
    <property type="nucleotide sequence ID" value="NZ_LYXE01000066.1"/>
</dbReference>
<dbReference type="Proteomes" id="UP000220922">
    <property type="component" value="Unassembled WGS sequence"/>
</dbReference>
<keyword evidence="1" id="KW-0472">Membrane</keyword>
<sequence length="89" mass="9881">MKTCEASCGFIFIDESRPSKKEKRTTLDEGRTRASTLQLALSDIRQALTFWSTVSTTAITALLVLFALGQISLAAHAWGSMFGRRKTRQ</sequence>
<dbReference type="EMBL" id="LYXE01000066">
    <property type="protein sequence ID" value="PDV99601.1"/>
    <property type="molecule type" value="Genomic_DNA"/>
</dbReference>
<protein>
    <submittedName>
        <fullName evidence="2">Uncharacterized protein</fullName>
    </submittedName>
</protein>